<organism evidence="2 3">
    <name type="scientific">Sphingopyxis lindanitolerans</name>
    <dbReference type="NCBI Taxonomy" id="2054227"/>
    <lineage>
        <taxon>Bacteria</taxon>
        <taxon>Pseudomonadati</taxon>
        <taxon>Pseudomonadota</taxon>
        <taxon>Alphaproteobacteria</taxon>
        <taxon>Sphingomonadales</taxon>
        <taxon>Sphingomonadaceae</taxon>
        <taxon>Sphingopyxis</taxon>
    </lineage>
</organism>
<dbReference type="EMBL" id="PHFW01000001">
    <property type="protein sequence ID" value="PQM29374.1"/>
    <property type="molecule type" value="Genomic_DNA"/>
</dbReference>
<feature type="signal peptide" evidence="1">
    <location>
        <begin position="1"/>
        <end position="23"/>
    </location>
</feature>
<keyword evidence="3" id="KW-1185">Reference proteome</keyword>
<comment type="caution">
    <text evidence="2">The sequence shown here is derived from an EMBL/GenBank/DDBJ whole genome shotgun (WGS) entry which is preliminary data.</text>
</comment>
<feature type="chain" id="PRO_5015537095" evidence="1">
    <location>
        <begin position="24"/>
        <end position="164"/>
    </location>
</feature>
<gene>
    <name evidence="2" type="ORF">CVO77_00075</name>
</gene>
<dbReference type="Proteomes" id="UP000238954">
    <property type="component" value="Chromosome"/>
</dbReference>
<evidence type="ECO:0000256" key="1">
    <source>
        <dbReference type="SAM" id="SignalP"/>
    </source>
</evidence>
<name>A0A2S8BAD1_9SPHN</name>
<sequence length="164" mass="16575">MANPYLQAAVAAAALTLSAPAAAQQAETYGDWSVRGAAPGGVTASTATPAGSLFGVVCDRSTCDAFFNPKILCEEGREYPALLIGSRTPAFAVRLHCAKIGEYHAFTLPLDEGLAEVIAGGGDLGIAFPLDSGEFGEARFSLTGAGQALTRARERAGASAGPGA</sequence>
<reference evidence="3" key="1">
    <citation type="submission" date="2017-11" db="EMBL/GenBank/DDBJ databases">
        <title>The complete genome sequence of Sphingopyxis pomeranensis sp. nov. strain WS5A3p.</title>
        <authorList>
            <person name="Kaminski M.A."/>
        </authorList>
    </citation>
    <scope>NUCLEOTIDE SEQUENCE [LARGE SCALE GENOMIC DNA]</scope>
    <source>
        <strain evidence="3">WS5A3p</strain>
    </source>
</reference>
<dbReference type="AlphaFoldDB" id="A0A2S8BAD1"/>
<evidence type="ECO:0000313" key="2">
    <source>
        <dbReference type="EMBL" id="PQM29374.1"/>
    </source>
</evidence>
<dbReference type="RefSeq" id="WP_105997332.1">
    <property type="nucleotide sequence ID" value="NZ_CM009578.1"/>
</dbReference>
<evidence type="ECO:0000313" key="3">
    <source>
        <dbReference type="Proteomes" id="UP000238954"/>
    </source>
</evidence>
<proteinExistence type="predicted"/>
<accession>A0A2S8BAD1</accession>
<protein>
    <submittedName>
        <fullName evidence="2">Uncharacterized protein</fullName>
    </submittedName>
</protein>
<keyword evidence="1" id="KW-0732">Signal</keyword>